<name>A0A7M7GRQ8_APIME</name>
<evidence type="ECO:0000313" key="2">
    <source>
        <dbReference type="Proteomes" id="UP000005203"/>
    </source>
</evidence>
<protein>
    <submittedName>
        <fullName evidence="3">Uncharacterized protein LOC726260 isoform X1</fullName>
    </submittedName>
</protein>
<evidence type="ECO:0000313" key="3">
    <source>
        <dbReference type="RefSeq" id="XP_006564260.1"/>
    </source>
</evidence>
<dbReference type="AlphaFoldDB" id="A0A7M7GRQ8"/>
<dbReference type="OrthoDB" id="6361347at2759"/>
<evidence type="ECO:0000313" key="1">
    <source>
        <dbReference type="EnsemblMetazoa" id="XP_006564260"/>
    </source>
</evidence>
<proteinExistence type="predicted"/>
<gene>
    <name evidence="1" type="primary">726260</name>
    <name evidence="3" type="synonym">LOC726260</name>
</gene>
<keyword evidence="2" id="KW-1185">Reference proteome</keyword>
<accession>A0A7M7GRQ8</accession>
<dbReference type="PANTHER" id="PTHR37159">
    <property type="entry name" value="GH11867P"/>
    <property type="match status" value="1"/>
</dbReference>
<dbReference type="RefSeq" id="XP_006564260.1">
    <property type="nucleotide sequence ID" value="XM_006564197.3"/>
</dbReference>
<accession>A0A8B6YZG0</accession>
<sequence>MKESIPLFLYTKMRGKNEQKHGYSEKEVDFTDVVELKLQTLLKEGASTFMDFEWLEPKLPSFFDEKKFLLGQQMFYNNAFTMMIAKLCGLLSLFTIPSIKNVLMFTGQSSTLCAAFHRYVSTIFHNWIWYGKRPGIEKEFLESLKIVRKKHCIAFRRSSEAGLNRVSQLDMALTQFGFMGFTLLGGDYLGVNNNFEELEGLIHFWRVIGNMLGMEDKYNICSGSVEETLILCRRLLDEVFLPSLASSDKDFEEMSRVLIESLWCVNPYLNSTAFIQFTLIFASSIATNNNHSLKIAPSNMSWYSRFILNLQLFTHKYLLSSSYWWSRFFRLFFNSQIRLAIYLTENLPFLAFWNYGIKHSYVNIYKYHVNIRS</sequence>
<dbReference type="EnsemblMetazoa" id="XM_006564197">
    <property type="protein sequence ID" value="XP_006564260"/>
    <property type="gene ID" value="LOC726260"/>
</dbReference>
<dbReference type="KEGG" id="ame:726260"/>
<dbReference type="GeneID" id="726260"/>
<reference evidence="1" key="1">
    <citation type="submission" date="2021-01" db="UniProtKB">
        <authorList>
            <consortium name="EnsemblMetazoa"/>
        </authorList>
    </citation>
    <scope>IDENTIFICATION</scope>
    <source>
        <strain evidence="1">DH4</strain>
    </source>
</reference>
<dbReference type="Proteomes" id="UP000005203">
    <property type="component" value="Linkage group LG5"/>
</dbReference>
<dbReference type="PANTHER" id="PTHR37159:SF1">
    <property type="entry name" value="GH11867P"/>
    <property type="match status" value="1"/>
</dbReference>
<organism evidence="1">
    <name type="scientific">Apis mellifera</name>
    <name type="common">Honeybee</name>
    <dbReference type="NCBI Taxonomy" id="7460"/>
    <lineage>
        <taxon>Eukaryota</taxon>
        <taxon>Metazoa</taxon>
        <taxon>Ecdysozoa</taxon>
        <taxon>Arthropoda</taxon>
        <taxon>Hexapoda</taxon>
        <taxon>Insecta</taxon>
        <taxon>Pterygota</taxon>
        <taxon>Neoptera</taxon>
        <taxon>Endopterygota</taxon>
        <taxon>Hymenoptera</taxon>
        <taxon>Apocrita</taxon>
        <taxon>Aculeata</taxon>
        <taxon>Apoidea</taxon>
        <taxon>Anthophila</taxon>
        <taxon>Apidae</taxon>
        <taxon>Apis</taxon>
    </lineage>
</organism>
<reference evidence="3" key="2">
    <citation type="submission" date="2025-04" db="UniProtKB">
        <authorList>
            <consortium name="RefSeq"/>
        </authorList>
    </citation>
    <scope>IDENTIFICATION</scope>
    <source>
        <strain evidence="3">DH4</strain>
        <tissue evidence="3">Whole body</tissue>
    </source>
</reference>